<dbReference type="InterPro" id="IPR002060">
    <property type="entry name" value="Squ/phyt_synthse"/>
</dbReference>
<dbReference type="Pfam" id="PF00494">
    <property type="entry name" value="SQS_PSY"/>
    <property type="match status" value="1"/>
</dbReference>
<dbReference type="SUPFAM" id="SSF48576">
    <property type="entry name" value="Terpenoid synthases"/>
    <property type="match status" value="1"/>
</dbReference>
<comment type="caution">
    <text evidence="1">The sequence shown here is derived from an EMBL/GenBank/DDBJ whole genome shotgun (WGS) entry which is preliminary data.</text>
</comment>
<dbReference type="Gene3D" id="1.10.600.10">
    <property type="entry name" value="Farnesyl Diphosphate Synthase"/>
    <property type="match status" value="1"/>
</dbReference>
<dbReference type="InterPro" id="IPR044844">
    <property type="entry name" value="Trans_IPPS_euk-type"/>
</dbReference>
<organism evidence="1 2">
    <name type="scientific">Mojavia pulchra JT2-VF2</name>
    <dbReference type="NCBI Taxonomy" id="287848"/>
    <lineage>
        <taxon>Bacteria</taxon>
        <taxon>Bacillati</taxon>
        <taxon>Cyanobacteriota</taxon>
        <taxon>Cyanophyceae</taxon>
        <taxon>Nostocales</taxon>
        <taxon>Nostocaceae</taxon>
    </lineage>
</organism>
<gene>
    <name evidence="1" type="ORF">KME32_12250</name>
</gene>
<name>A0A951UG84_9NOST</name>
<evidence type="ECO:0000313" key="1">
    <source>
        <dbReference type="EMBL" id="MBW4561901.1"/>
    </source>
</evidence>
<dbReference type="GO" id="GO:0045338">
    <property type="term" value="P:farnesyl diphosphate metabolic process"/>
    <property type="evidence" value="ECO:0007669"/>
    <property type="project" value="InterPro"/>
</dbReference>
<reference evidence="1" key="1">
    <citation type="submission" date="2021-05" db="EMBL/GenBank/DDBJ databases">
        <authorList>
            <person name="Pietrasiak N."/>
            <person name="Ward R."/>
            <person name="Stajich J.E."/>
            <person name="Kurbessoian T."/>
        </authorList>
    </citation>
    <scope>NUCLEOTIDE SEQUENCE</scope>
    <source>
        <strain evidence="1">JT2-VF2</strain>
    </source>
</reference>
<proteinExistence type="predicted"/>
<sequence>MDLRRDALQILKETSRTFYIPISILPPGLQEAVASAYLCMRAIDEIEDHPDLDNATKAKLLRTISLTLQAGVDGFAVDAFSSGFSGYENTLAEVTLGIREWSILAPEAIAPRIWDATAAMADRMAHWAEINWKIHTESDLDRYTFGVAGAVGLLLSDLWAWYDGTPTNRTQAIGFGRGLQAVNILRNHTEDLKRGVDFYPEGWSAANMQEYARRNLVLADAYTKDLPAGPALDFCQIPLTLAHGTLDALANGKEKLSRNDVLALIQQFINVNMKAS</sequence>
<dbReference type="EMBL" id="JAHHHN010000006">
    <property type="protein sequence ID" value="MBW4561901.1"/>
    <property type="molecule type" value="Genomic_DNA"/>
</dbReference>
<protein>
    <submittedName>
        <fullName evidence="1">Phytoene/squalene synthase family protein</fullName>
    </submittedName>
</protein>
<dbReference type="PANTHER" id="PTHR11626">
    <property type="entry name" value="FARNESYL-DIPHOSPHATE FARNESYLTRANSFERASE"/>
    <property type="match status" value="1"/>
</dbReference>
<evidence type="ECO:0000313" key="2">
    <source>
        <dbReference type="Proteomes" id="UP000715781"/>
    </source>
</evidence>
<dbReference type="AlphaFoldDB" id="A0A951UG84"/>
<accession>A0A951UG84</accession>
<dbReference type="GO" id="GO:0051996">
    <property type="term" value="F:squalene synthase [NAD(P)H] activity"/>
    <property type="evidence" value="ECO:0007669"/>
    <property type="project" value="InterPro"/>
</dbReference>
<reference evidence="1" key="2">
    <citation type="journal article" date="2022" name="Microbiol. Resour. Announc.">
        <title>Metagenome Sequencing to Explore Phylogenomics of Terrestrial Cyanobacteria.</title>
        <authorList>
            <person name="Ward R.D."/>
            <person name="Stajich J.E."/>
            <person name="Johansen J.R."/>
            <person name="Huntemann M."/>
            <person name="Clum A."/>
            <person name="Foster B."/>
            <person name="Foster B."/>
            <person name="Roux S."/>
            <person name="Palaniappan K."/>
            <person name="Varghese N."/>
            <person name="Mukherjee S."/>
            <person name="Reddy T.B.K."/>
            <person name="Daum C."/>
            <person name="Copeland A."/>
            <person name="Chen I.A."/>
            <person name="Ivanova N.N."/>
            <person name="Kyrpides N.C."/>
            <person name="Shapiro N."/>
            <person name="Eloe-Fadrosh E.A."/>
            <person name="Pietrasiak N."/>
        </authorList>
    </citation>
    <scope>NUCLEOTIDE SEQUENCE</scope>
    <source>
        <strain evidence="1">JT2-VF2</strain>
    </source>
</reference>
<dbReference type="InterPro" id="IPR008949">
    <property type="entry name" value="Isoprenoid_synthase_dom_sf"/>
</dbReference>
<dbReference type="Proteomes" id="UP000715781">
    <property type="component" value="Unassembled WGS sequence"/>
</dbReference>
<dbReference type="PANTHER" id="PTHR11626:SF2">
    <property type="entry name" value="SQUALENE SYNTHASE"/>
    <property type="match status" value="1"/>
</dbReference>